<proteinExistence type="predicted"/>
<evidence type="ECO:0000313" key="2">
    <source>
        <dbReference type="Proteomes" id="UP000050640"/>
    </source>
</evidence>
<dbReference type="PANTHER" id="PTHR11161:SF0">
    <property type="entry name" value="O-ACYLTRANSFERASE LIKE PROTEIN"/>
    <property type="match status" value="1"/>
</dbReference>
<dbReference type="InterPro" id="IPR052728">
    <property type="entry name" value="O2_lipid_transport_reg"/>
</dbReference>
<keyword evidence="1" id="KW-0812">Transmembrane</keyword>
<keyword evidence="1" id="KW-0472">Membrane</keyword>
<keyword evidence="1" id="KW-1133">Transmembrane helix</keyword>
<organism evidence="2 3">
    <name type="scientific">Elaeophora elaphi</name>
    <dbReference type="NCBI Taxonomy" id="1147741"/>
    <lineage>
        <taxon>Eukaryota</taxon>
        <taxon>Metazoa</taxon>
        <taxon>Ecdysozoa</taxon>
        <taxon>Nematoda</taxon>
        <taxon>Chromadorea</taxon>
        <taxon>Rhabditida</taxon>
        <taxon>Spirurina</taxon>
        <taxon>Spiruromorpha</taxon>
        <taxon>Filarioidea</taxon>
        <taxon>Onchocercidae</taxon>
        <taxon>Elaeophora</taxon>
    </lineage>
</organism>
<evidence type="ECO:0000256" key="1">
    <source>
        <dbReference type="SAM" id="Phobius"/>
    </source>
</evidence>
<keyword evidence="2" id="KW-1185">Reference proteome</keyword>
<feature type="transmembrane region" description="Helical" evidence="1">
    <location>
        <begin position="58"/>
        <end position="83"/>
    </location>
</feature>
<dbReference type="PANTHER" id="PTHR11161">
    <property type="entry name" value="O-ACYLTRANSFERASE"/>
    <property type="match status" value="1"/>
</dbReference>
<dbReference type="WBParaSite" id="EEL_0000324101-mRNA-1">
    <property type="protein sequence ID" value="EEL_0000324101-mRNA-1"/>
    <property type="gene ID" value="EEL_0000324101"/>
</dbReference>
<sequence>LNLFISVIKFKGHTPVCTVKQASVRFRPIDYKTWIVLHGDQVIRELSSKHFVTLSAKLSLVVIAFIGAMALLATTLDLFTIYFNSDYHKLASIEGEQLFRCLMTFSVIRNTKDIFNIEPSSKPDQIRPIHFFRFISMVWVIFGHSTIVYMMFSCKHNLIIRFEMCTTNTLK</sequence>
<name>A0A0R3RP30_9BILA</name>
<accession>A0A0R3RP30</accession>
<reference evidence="3" key="1">
    <citation type="submission" date="2017-02" db="UniProtKB">
        <authorList>
            <consortium name="WormBaseParasite"/>
        </authorList>
    </citation>
    <scope>IDENTIFICATION</scope>
</reference>
<dbReference type="Proteomes" id="UP000050640">
    <property type="component" value="Unplaced"/>
</dbReference>
<feature type="transmembrane region" description="Helical" evidence="1">
    <location>
        <begin position="131"/>
        <end position="152"/>
    </location>
</feature>
<evidence type="ECO:0000313" key="3">
    <source>
        <dbReference type="WBParaSite" id="EEL_0000324101-mRNA-1"/>
    </source>
</evidence>
<dbReference type="AlphaFoldDB" id="A0A0R3RP30"/>
<protein>
    <submittedName>
        <fullName evidence="3">Nose resistant to fluoxetine protein 6</fullName>
    </submittedName>
</protein>